<evidence type="ECO:0000256" key="1">
    <source>
        <dbReference type="SAM" id="MobiDB-lite"/>
    </source>
</evidence>
<evidence type="ECO:0000313" key="3">
    <source>
        <dbReference type="Proteomes" id="UP000626109"/>
    </source>
</evidence>
<feature type="compositionally biased region" description="Acidic residues" evidence="1">
    <location>
        <begin position="76"/>
        <end position="85"/>
    </location>
</feature>
<evidence type="ECO:0000313" key="2">
    <source>
        <dbReference type="EMBL" id="CAE8679808.1"/>
    </source>
</evidence>
<feature type="compositionally biased region" description="Basic and acidic residues" evidence="1">
    <location>
        <begin position="100"/>
        <end position="118"/>
    </location>
</feature>
<sequence length="197" mass="21303">VAAHEKSRARGDDEVNQADSSEEEEEGEGEGEEEAPGASELPQTCPGGAETEGEPVCPHEDQSVPLLAEGGREALFDTDLDEADDQQVSGEGPGQAPLEPLERRQFAAVKSRNDKPAQEGDPASGEDDDDDDDSEVSEHEAPGQVGINSGRKVRKRKNAKEARTNLQKQQKSKPARANNQKSKDMRRAKSEIKEYLG</sequence>
<dbReference type="EMBL" id="CAJNNW010025803">
    <property type="protein sequence ID" value="CAE8679808.1"/>
    <property type="molecule type" value="Genomic_DNA"/>
</dbReference>
<reference evidence="2" key="1">
    <citation type="submission" date="2021-02" db="EMBL/GenBank/DDBJ databases">
        <authorList>
            <person name="Dougan E. K."/>
            <person name="Rhodes N."/>
            <person name="Thang M."/>
            <person name="Chan C."/>
        </authorList>
    </citation>
    <scope>NUCLEOTIDE SEQUENCE</scope>
</reference>
<organism evidence="2 3">
    <name type="scientific">Polarella glacialis</name>
    <name type="common">Dinoflagellate</name>
    <dbReference type="NCBI Taxonomy" id="89957"/>
    <lineage>
        <taxon>Eukaryota</taxon>
        <taxon>Sar</taxon>
        <taxon>Alveolata</taxon>
        <taxon>Dinophyceae</taxon>
        <taxon>Suessiales</taxon>
        <taxon>Suessiaceae</taxon>
        <taxon>Polarella</taxon>
    </lineage>
</organism>
<comment type="caution">
    <text evidence="2">The sequence shown here is derived from an EMBL/GenBank/DDBJ whole genome shotgun (WGS) entry which is preliminary data.</text>
</comment>
<accession>A0A813JJL6</accession>
<feature type="compositionally biased region" description="Basic and acidic residues" evidence="1">
    <location>
        <begin position="181"/>
        <end position="197"/>
    </location>
</feature>
<proteinExistence type="predicted"/>
<dbReference type="AlphaFoldDB" id="A0A813JJL6"/>
<gene>
    <name evidence="2" type="ORF">PGLA2088_LOCUS21563</name>
</gene>
<feature type="compositionally biased region" description="Basic and acidic residues" evidence="1">
    <location>
        <begin position="1"/>
        <end position="13"/>
    </location>
</feature>
<dbReference type="Proteomes" id="UP000626109">
    <property type="component" value="Unassembled WGS sequence"/>
</dbReference>
<protein>
    <submittedName>
        <fullName evidence="2">Uncharacterized protein</fullName>
    </submittedName>
</protein>
<name>A0A813JJL6_POLGL</name>
<feature type="compositionally biased region" description="Acidic residues" evidence="1">
    <location>
        <begin position="14"/>
        <end position="35"/>
    </location>
</feature>
<feature type="non-terminal residue" evidence="2">
    <location>
        <position position="197"/>
    </location>
</feature>
<feature type="compositionally biased region" description="Acidic residues" evidence="1">
    <location>
        <begin position="124"/>
        <end position="135"/>
    </location>
</feature>
<feature type="region of interest" description="Disordered" evidence="1">
    <location>
        <begin position="1"/>
        <end position="197"/>
    </location>
</feature>